<dbReference type="SMART" id="SM00490">
    <property type="entry name" value="HELICc"/>
    <property type="match status" value="1"/>
</dbReference>
<keyword evidence="4" id="KW-0067">ATP-binding</keyword>
<dbReference type="InterPro" id="IPR000330">
    <property type="entry name" value="SNF2_N"/>
</dbReference>
<dbReference type="Pfam" id="PF00176">
    <property type="entry name" value="SNF2-rel_dom"/>
    <property type="match status" value="1"/>
</dbReference>
<evidence type="ECO:0000256" key="1">
    <source>
        <dbReference type="ARBA" id="ARBA00022801"/>
    </source>
</evidence>
<protein>
    <submittedName>
        <fullName evidence="4">DEAD/DEAH box helicase</fullName>
    </submittedName>
</protein>
<feature type="domain" description="Helicase C-terminal" evidence="3">
    <location>
        <begin position="548"/>
        <end position="706"/>
    </location>
</feature>
<dbReference type="Gene3D" id="3.40.50.10810">
    <property type="entry name" value="Tandem AAA-ATPase domain"/>
    <property type="match status" value="1"/>
</dbReference>
<dbReference type="PROSITE" id="PS51192">
    <property type="entry name" value="HELICASE_ATP_BIND_1"/>
    <property type="match status" value="1"/>
</dbReference>
<feature type="domain" description="Helicase ATP-binding" evidence="2">
    <location>
        <begin position="305"/>
        <end position="464"/>
    </location>
</feature>
<dbReference type="PANTHER" id="PTHR10799">
    <property type="entry name" value="SNF2/RAD54 HELICASE FAMILY"/>
    <property type="match status" value="1"/>
</dbReference>
<dbReference type="EMBL" id="JAAFYZ010000061">
    <property type="protein sequence ID" value="MBS2549007.1"/>
    <property type="molecule type" value="Genomic_DNA"/>
</dbReference>
<dbReference type="InterPro" id="IPR014001">
    <property type="entry name" value="Helicase_ATP-bd"/>
</dbReference>
<name>A0ABS5KSI4_9ACTN</name>
<keyword evidence="4" id="KW-0347">Helicase</keyword>
<dbReference type="InterPro" id="IPR001650">
    <property type="entry name" value="Helicase_C-like"/>
</dbReference>
<evidence type="ECO:0000259" key="2">
    <source>
        <dbReference type="PROSITE" id="PS51192"/>
    </source>
</evidence>
<organism evidence="4 5">
    <name type="scientific">Catenulispora pinistramenti</name>
    <dbReference type="NCBI Taxonomy" id="2705254"/>
    <lineage>
        <taxon>Bacteria</taxon>
        <taxon>Bacillati</taxon>
        <taxon>Actinomycetota</taxon>
        <taxon>Actinomycetes</taxon>
        <taxon>Catenulisporales</taxon>
        <taxon>Catenulisporaceae</taxon>
        <taxon>Catenulispora</taxon>
    </lineage>
</organism>
<gene>
    <name evidence="4" type="ORF">KGQ19_19255</name>
</gene>
<comment type="caution">
    <text evidence="4">The sequence shown here is derived from an EMBL/GenBank/DDBJ whole genome shotgun (WGS) entry which is preliminary data.</text>
</comment>
<evidence type="ECO:0000313" key="4">
    <source>
        <dbReference type="EMBL" id="MBS2549007.1"/>
    </source>
</evidence>
<dbReference type="InterPro" id="IPR038718">
    <property type="entry name" value="SNF2-like_sf"/>
</dbReference>
<dbReference type="InterPro" id="IPR027417">
    <property type="entry name" value="P-loop_NTPase"/>
</dbReference>
<dbReference type="Proteomes" id="UP000730482">
    <property type="component" value="Unassembled WGS sequence"/>
</dbReference>
<dbReference type="CDD" id="cd17919">
    <property type="entry name" value="DEXHc_Snf"/>
    <property type="match status" value="1"/>
</dbReference>
<dbReference type="InterPro" id="IPR049730">
    <property type="entry name" value="SNF2/RAD54-like_C"/>
</dbReference>
<keyword evidence="5" id="KW-1185">Reference proteome</keyword>
<dbReference type="GO" id="GO:0004386">
    <property type="term" value="F:helicase activity"/>
    <property type="evidence" value="ECO:0007669"/>
    <property type="project" value="UniProtKB-KW"/>
</dbReference>
<evidence type="ECO:0000259" key="3">
    <source>
        <dbReference type="PROSITE" id="PS51194"/>
    </source>
</evidence>
<dbReference type="PROSITE" id="PS51194">
    <property type="entry name" value="HELICASE_CTER"/>
    <property type="match status" value="1"/>
</dbReference>
<dbReference type="RefSeq" id="WP_212010583.1">
    <property type="nucleotide sequence ID" value="NZ_JAAFYZ010000061.1"/>
</dbReference>
<dbReference type="Gene3D" id="3.40.50.300">
    <property type="entry name" value="P-loop containing nucleotide triphosphate hydrolases"/>
    <property type="match status" value="1"/>
</dbReference>
<evidence type="ECO:0000313" key="5">
    <source>
        <dbReference type="Proteomes" id="UP000730482"/>
    </source>
</evidence>
<proteinExistence type="predicted"/>
<keyword evidence="4" id="KW-0547">Nucleotide-binding</keyword>
<dbReference type="SMART" id="SM00487">
    <property type="entry name" value="DEXDc"/>
    <property type="match status" value="1"/>
</dbReference>
<keyword evidence="1" id="KW-0378">Hydrolase</keyword>
<sequence length="740" mass="81994">MTSFSPTGLPRAIPSVAEAGALLTRCRRVLSTFEDVQAADSRFRERVAETYTSRREALLKEELLKLPLDSLRQVSESRLVLGGLDRAGIDSVGALLGYTFHQLTALDKVGPAIAESTLAAAARLADARREHVDARIDSESARGNGWPVVSALQRCVALGDTLTDSTRGLELMVNELGAGVEPLRYLGSRVRRFASGATRRTQAAEAAARVEAVLRRAEAAGLLEALDAATTVIAATPPPRQSVLDDFERRAAEYQSLLGEIVGLAIDANAAHGYLPEHEVDKVERQKLVIDELRTHLRVYQVFGARFALQFKRVILGDEMGTGKTLQAIAAMAHLQATGKSHFLVICPTTVLINWQREIEAHSLLRSHLVHGELRKSAERVWIDQGGVAITTFTTARSLTVPREVRVAMLVVDEAHYVKNPHAKRSQNVREWTNRVDRVLFLTGTPMENRVEEFRNLVEYLQPAIAQRVTGLDGAGGARSFRRAVAPVYLRRNQEDVLPELPDEIRTDAWEPLGNTQTAAYRRAVLDGKFAEMRQVAYTAGAPKDSNKLRRLREIVQESFEDGRKVLVYSYYREVLDIVRQDLELAFGKAPINARVLGPLNGSVPAGARQRLADEFTRTRGPAALVAQIEAGGTGLNLQAASVVVLCEPQLKPSAEEQAIARARRMGQVRRVTVHRLLTTESVDERLVEILREKQNEFDLYARHSDTADRYAAAKDTSEAQLRALLISDERHRVRQWADK</sequence>
<dbReference type="CDD" id="cd18793">
    <property type="entry name" value="SF2_C_SNF"/>
    <property type="match status" value="1"/>
</dbReference>
<accession>A0ABS5KSI4</accession>
<dbReference type="SUPFAM" id="SSF52540">
    <property type="entry name" value="P-loop containing nucleoside triphosphate hydrolases"/>
    <property type="match status" value="2"/>
</dbReference>
<reference evidence="4 5" key="1">
    <citation type="submission" date="2020-02" db="EMBL/GenBank/DDBJ databases">
        <title>Acidophilic actinobacteria isolated from forest soil.</title>
        <authorList>
            <person name="Golinska P."/>
        </authorList>
    </citation>
    <scope>NUCLEOTIDE SEQUENCE [LARGE SCALE GENOMIC DNA]</scope>
    <source>
        <strain evidence="4 5">NL8</strain>
    </source>
</reference>
<dbReference type="Pfam" id="PF00271">
    <property type="entry name" value="Helicase_C"/>
    <property type="match status" value="1"/>
</dbReference>